<feature type="region of interest" description="Disordered" evidence="1">
    <location>
        <begin position="197"/>
        <end position="353"/>
    </location>
</feature>
<organism evidence="2 3">
    <name type="scientific">Scylla paramamosain</name>
    <name type="common">Mud crab</name>
    <dbReference type="NCBI Taxonomy" id="85552"/>
    <lineage>
        <taxon>Eukaryota</taxon>
        <taxon>Metazoa</taxon>
        <taxon>Ecdysozoa</taxon>
        <taxon>Arthropoda</taxon>
        <taxon>Crustacea</taxon>
        <taxon>Multicrustacea</taxon>
        <taxon>Malacostraca</taxon>
        <taxon>Eumalacostraca</taxon>
        <taxon>Eucarida</taxon>
        <taxon>Decapoda</taxon>
        <taxon>Pleocyemata</taxon>
        <taxon>Brachyura</taxon>
        <taxon>Eubrachyura</taxon>
        <taxon>Portunoidea</taxon>
        <taxon>Portunidae</taxon>
        <taxon>Portuninae</taxon>
        <taxon>Scylla</taxon>
    </lineage>
</organism>
<feature type="compositionally biased region" description="Polar residues" evidence="1">
    <location>
        <begin position="385"/>
        <end position="397"/>
    </location>
</feature>
<feature type="region of interest" description="Disordered" evidence="1">
    <location>
        <begin position="613"/>
        <end position="745"/>
    </location>
</feature>
<feature type="compositionally biased region" description="Polar residues" evidence="1">
    <location>
        <begin position="337"/>
        <end position="353"/>
    </location>
</feature>
<comment type="caution">
    <text evidence="2">The sequence shown here is derived from an EMBL/GenBank/DDBJ whole genome shotgun (WGS) entry which is preliminary data.</text>
</comment>
<evidence type="ECO:0000256" key="1">
    <source>
        <dbReference type="SAM" id="MobiDB-lite"/>
    </source>
</evidence>
<name>A0AAW0ULJ6_SCYPA</name>
<feature type="region of interest" description="Disordered" evidence="1">
    <location>
        <begin position="1"/>
        <end position="87"/>
    </location>
</feature>
<feature type="compositionally biased region" description="Low complexity" evidence="1">
    <location>
        <begin position="398"/>
        <end position="408"/>
    </location>
</feature>
<dbReference type="AlphaFoldDB" id="A0AAW0ULJ6"/>
<feature type="compositionally biased region" description="Pro residues" evidence="1">
    <location>
        <begin position="572"/>
        <end position="587"/>
    </location>
</feature>
<gene>
    <name evidence="2" type="ORF">O3P69_004273</name>
</gene>
<keyword evidence="3" id="KW-1185">Reference proteome</keyword>
<feature type="compositionally biased region" description="Basic and acidic residues" evidence="1">
    <location>
        <begin position="728"/>
        <end position="745"/>
    </location>
</feature>
<sequence>MSPRSQRAGAYVHVQGQVSSGATPQQMVAAAQTSQGSQSSSKSGQRSQNSQGYTPGDTTSRAPTPVQGPITSSPHRGVHGTEAFTHQHLRTDPGMLYGSQRSLQSVGLIPEGRGAGPSQQPPRPISTSPPPYSDHHHSLTDSDIYGRIGMTRHVQVGGTLPAGFGRHQRGYNSLPPSRRQSYVPQTVEEQQLFLQQQQQHQQLTRRSSVASYTAGMDTRDGQRPAASNPSTPEKVLDKKEKSSKKEKDKDKKKKEAKTEKSPKKKWFWTLPLRRKKKNKEESTEDDDGGFKAASEKGARKLLPRDDSSFIRYPSPDTASSDMNSSYSSEMSGDHSYRSSPSSEGVMSDVTDLTVTDLSRGRRYMSREELYAAMRHPQYYNYHRGTMTSHTSDYSGQKSTPTPSRSTSPAVFGVSPLPPYTVRPQAQNLYGAWPPDQATNQHQSGGSLRDQPAGQQMISESHSEDTSPTTDVEPPEAYQDLSTSEGLSLLESQGRLSPRKPPCGQESPQNQQNQQSQQNQQAQQGNQSTPKQTSRGDFKKMILNKSMSSAGGNHRISAVEMLKASRPGIYGYSPPPAPVVKPPQPSPSPSRGEGVIIPPSSRNTARALLFQSRFGSGRRFRTPKTEIISTTILEDHGGEVVEQEEEEDEEEEEDSGSDSPEHSSLQNVRGPLARAYSEPCASSNTKATSPSISPVDEIAHSTPNTTLEQLPQPPDVSLITPDTVPELLPSEKDKENDEKESMETAL</sequence>
<feature type="region of interest" description="Disordered" evidence="1">
    <location>
        <begin position="161"/>
        <end position="185"/>
    </location>
</feature>
<feature type="region of interest" description="Disordered" evidence="1">
    <location>
        <begin position="565"/>
        <end position="601"/>
    </location>
</feature>
<accession>A0AAW0ULJ6</accession>
<feature type="compositionally biased region" description="Pro residues" evidence="1">
    <location>
        <begin position="119"/>
        <end position="132"/>
    </location>
</feature>
<feature type="region of interest" description="Disordered" evidence="1">
    <location>
        <begin position="382"/>
        <end position="553"/>
    </location>
</feature>
<evidence type="ECO:0000313" key="2">
    <source>
        <dbReference type="EMBL" id="KAK8399092.1"/>
    </source>
</evidence>
<feature type="compositionally biased region" description="Acidic residues" evidence="1">
    <location>
        <begin position="640"/>
        <end position="655"/>
    </location>
</feature>
<feature type="compositionally biased region" description="Polar residues" evidence="1">
    <location>
        <begin position="16"/>
        <end position="26"/>
    </location>
</feature>
<feature type="compositionally biased region" description="Basic and acidic residues" evidence="1">
    <location>
        <begin position="234"/>
        <end position="249"/>
    </location>
</feature>
<dbReference type="Proteomes" id="UP001487740">
    <property type="component" value="Unassembled WGS sequence"/>
</dbReference>
<feature type="compositionally biased region" description="Low complexity" evidence="1">
    <location>
        <begin position="319"/>
        <end position="330"/>
    </location>
</feature>
<feature type="compositionally biased region" description="Basic residues" evidence="1">
    <location>
        <begin position="262"/>
        <end position="277"/>
    </location>
</feature>
<evidence type="ECO:0000313" key="3">
    <source>
        <dbReference type="Proteomes" id="UP001487740"/>
    </source>
</evidence>
<feature type="compositionally biased region" description="Polar residues" evidence="1">
    <location>
        <begin position="436"/>
        <end position="445"/>
    </location>
</feature>
<proteinExistence type="predicted"/>
<feature type="compositionally biased region" description="Low complexity" evidence="1">
    <location>
        <begin position="32"/>
        <end position="52"/>
    </location>
</feature>
<feature type="compositionally biased region" description="Polar residues" evidence="1">
    <location>
        <begin position="452"/>
        <end position="469"/>
    </location>
</feature>
<feature type="compositionally biased region" description="Polar residues" evidence="1">
    <location>
        <begin position="679"/>
        <end position="691"/>
    </location>
</feature>
<feature type="region of interest" description="Disordered" evidence="1">
    <location>
        <begin position="108"/>
        <end position="141"/>
    </location>
</feature>
<feature type="compositionally biased region" description="Low complexity" evidence="1">
    <location>
        <begin position="508"/>
        <end position="526"/>
    </location>
</feature>
<feature type="compositionally biased region" description="Polar residues" evidence="1">
    <location>
        <begin position="170"/>
        <end position="185"/>
    </location>
</feature>
<reference evidence="2 3" key="1">
    <citation type="submission" date="2023-03" db="EMBL/GenBank/DDBJ databases">
        <title>High-quality genome of Scylla paramamosain provides insights in environmental adaptation.</title>
        <authorList>
            <person name="Zhang L."/>
        </authorList>
    </citation>
    <scope>NUCLEOTIDE SEQUENCE [LARGE SCALE GENOMIC DNA]</scope>
    <source>
        <strain evidence="2">LZ_2023a</strain>
        <tissue evidence="2">Muscle</tissue>
    </source>
</reference>
<protein>
    <submittedName>
        <fullName evidence="2">Uncharacterized protein</fullName>
    </submittedName>
</protein>
<dbReference type="EMBL" id="JARAKH010000012">
    <property type="protein sequence ID" value="KAK8399092.1"/>
    <property type="molecule type" value="Genomic_DNA"/>
</dbReference>
<feature type="compositionally biased region" description="Low complexity" evidence="1">
    <location>
        <begin position="480"/>
        <end position="495"/>
    </location>
</feature>
<feature type="compositionally biased region" description="Basic and acidic residues" evidence="1">
    <location>
        <begin position="293"/>
        <end position="308"/>
    </location>
</feature>